<dbReference type="InterPro" id="IPR023235">
    <property type="entry name" value="FAM105"/>
</dbReference>
<name>A0A6S7KSQ4_PARCT</name>
<dbReference type="OrthoDB" id="5962728at2759"/>
<dbReference type="InterPro" id="IPR023237">
    <property type="entry name" value="Otulin"/>
</dbReference>
<dbReference type="Pfam" id="PF16218">
    <property type="entry name" value="Peptidase_C101"/>
    <property type="match status" value="1"/>
</dbReference>
<dbReference type="PANTHER" id="PTHR33662:SF3">
    <property type="entry name" value="FIBROUS SHEATH CABYR-BINDING PROTEIN-LIKE-RELATED"/>
    <property type="match status" value="1"/>
</dbReference>
<keyword evidence="5" id="KW-1185">Reference proteome</keyword>
<evidence type="ECO:0000256" key="1">
    <source>
        <dbReference type="ARBA" id="ARBA00004496"/>
    </source>
</evidence>
<sequence length="142" mass="16333">MSHEEGRVTHLLSKFNFTPLELEIRWLEAVKFLMFYRAIQLHRKVKANEDVPIFAMIMFARDTSQDPWHFMAKHLNAVGDTGGLEQVEMHLLGYTLGVTIKVVRPSHFGQSDFIASYPEDMPDGTQVVTLVAEDDRHYNILS</sequence>
<dbReference type="EMBL" id="CACRXK020016446">
    <property type="protein sequence ID" value="CAB4029832.1"/>
    <property type="molecule type" value="Genomic_DNA"/>
</dbReference>
<gene>
    <name evidence="4" type="ORF">PACLA_8A046431</name>
</gene>
<dbReference type="PRINTS" id="PR02055">
    <property type="entry name" value="PROTEINF105"/>
</dbReference>
<comment type="caution">
    <text evidence="4">The sequence shown here is derived from an EMBL/GenBank/DDBJ whole genome shotgun (WGS) entry which is preliminary data.</text>
</comment>
<dbReference type="PRINTS" id="PR02057">
    <property type="entry name" value="PROTEINF105B"/>
</dbReference>
<dbReference type="GO" id="GO:0004843">
    <property type="term" value="F:cysteine-type deubiquitinase activity"/>
    <property type="evidence" value="ECO:0007669"/>
    <property type="project" value="InterPro"/>
</dbReference>
<dbReference type="AlphaFoldDB" id="A0A6S7KSQ4"/>
<evidence type="ECO:0000256" key="3">
    <source>
        <dbReference type="ARBA" id="ARBA00022490"/>
    </source>
</evidence>
<protein>
    <submittedName>
        <fullName evidence="4">Ubiquitin thioesterase otulin isoform X2</fullName>
    </submittedName>
</protein>
<keyword evidence="3" id="KW-0963">Cytoplasm</keyword>
<organism evidence="4 5">
    <name type="scientific">Paramuricea clavata</name>
    <name type="common">Red gorgonian</name>
    <name type="synonym">Violescent sea-whip</name>
    <dbReference type="NCBI Taxonomy" id="317549"/>
    <lineage>
        <taxon>Eukaryota</taxon>
        <taxon>Metazoa</taxon>
        <taxon>Cnidaria</taxon>
        <taxon>Anthozoa</taxon>
        <taxon>Octocorallia</taxon>
        <taxon>Malacalcyonacea</taxon>
        <taxon>Plexauridae</taxon>
        <taxon>Paramuricea</taxon>
    </lineage>
</organism>
<evidence type="ECO:0000313" key="4">
    <source>
        <dbReference type="EMBL" id="CAB4029832.1"/>
    </source>
</evidence>
<dbReference type="GO" id="GO:0005737">
    <property type="term" value="C:cytoplasm"/>
    <property type="evidence" value="ECO:0007669"/>
    <property type="project" value="UniProtKB-SubCell"/>
</dbReference>
<proteinExistence type="inferred from homology"/>
<reference evidence="4" key="1">
    <citation type="submission" date="2020-04" db="EMBL/GenBank/DDBJ databases">
        <authorList>
            <person name="Alioto T."/>
            <person name="Alioto T."/>
            <person name="Gomez Garrido J."/>
        </authorList>
    </citation>
    <scope>NUCLEOTIDE SEQUENCE</scope>
    <source>
        <strain evidence="4">A484AB</strain>
    </source>
</reference>
<accession>A0A6S7KSQ4</accession>
<evidence type="ECO:0000313" key="5">
    <source>
        <dbReference type="Proteomes" id="UP001152795"/>
    </source>
</evidence>
<dbReference type="PANTHER" id="PTHR33662">
    <property type="entry name" value="OTU DEUBIQUITINASE WITH LINEAR LINKAGE-SPECIFICITY A-RELATED"/>
    <property type="match status" value="1"/>
</dbReference>
<dbReference type="Proteomes" id="UP001152795">
    <property type="component" value="Unassembled WGS sequence"/>
</dbReference>
<comment type="similarity">
    <text evidence="2">Belongs to the peptidase C65 family. Otulin subfamily.</text>
</comment>
<evidence type="ECO:0000256" key="2">
    <source>
        <dbReference type="ARBA" id="ARBA00010267"/>
    </source>
</evidence>
<dbReference type="GO" id="GO:1990108">
    <property type="term" value="P:protein linear deubiquitination"/>
    <property type="evidence" value="ECO:0007669"/>
    <property type="project" value="InterPro"/>
</dbReference>
<comment type="subcellular location">
    <subcellularLocation>
        <location evidence="1">Cytoplasm</location>
    </subcellularLocation>
</comment>